<dbReference type="InterPro" id="IPR042099">
    <property type="entry name" value="ANL_N_sf"/>
</dbReference>
<keyword evidence="1" id="KW-0596">Phosphopantetheine</keyword>
<evidence type="ECO:0000256" key="2">
    <source>
        <dbReference type="ARBA" id="ARBA00022553"/>
    </source>
</evidence>
<gene>
    <name evidence="5" type="ORF">FZEAL_2644</name>
</gene>
<dbReference type="InterPro" id="IPR051414">
    <property type="entry name" value="Adenylate-forming_Reductase"/>
</dbReference>
<dbReference type="OrthoDB" id="429813at2759"/>
<keyword evidence="3" id="KW-0521">NADP</keyword>
<comment type="caution">
    <text evidence="5">The sequence shown here is derived from an EMBL/GenBank/DDBJ whole genome shotgun (WGS) entry which is preliminary data.</text>
</comment>
<dbReference type="PROSITE" id="PS00455">
    <property type="entry name" value="AMP_BINDING"/>
    <property type="match status" value="1"/>
</dbReference>
<evidence type="ECO:0000256" key="3">
    <source>
        <dbReference type="ARBA" id="ARBA00022857"/>
    </source>
</evidence>
<dbReference type="Gene3D" id="3.40.50.12780">
    <property type="entry name" value="N-terminal domain of ligase-like"/>
    <property type="match status" value="1"/>
</dbReference>
<keyword evidence="2" id="KW-0597">Phosphoprotein</keyword>
<dbReference type="Proteomes" id="UP000635477">
    <property type="component" value="Unassembled WGS sequence"/>
</dbReference>
<evidence type="ECO:0000313" key="5">
    <source>
        <dbReference type="EMBL" id="KAF4981578.1"/>
    </source>
</evidence>
<evidence type="ECO:0000256" key="1">
    <source>
        <dbReference type="ARBA" id="ARBA00022450"/>
    </source>
</evidence>
<proteinExistence type="predicted"/>
<name>A0A8H4UQN0_9HYPO</name>
<dbReference type="PANTHER" id="PTHR43439:SF2">
    <property type="entry name" value="ENZYME, PUTATIVE (JCVI)-RELATED"/>
    <property type="match status" value="1"/>
</dbReference>
<evidence type="ECO:0000313" key="6">
    <source>
        <dbReference type="Proteomes" id="UP000635477"/>
    </source>
</evidence>
<sequence length="552" mass="60968">MAPTKPDNIGKRLLPSLVDEIAATDPDRVFYSVLKTDNPEDGFQDINAKVFSQAVDRCSWHIEKHLGRGQNFPTLAYLGPQDAVYAILVLASIKTGYKLLLLSPRNTIEASQSLLDKTDCNTFLLPPVFPMPIVGQLVQAIQMNVVEIPGLHHWLEGEQPEPYPYNKTFEEAKSEPFVVLHTSGSTGLPKPLVQTHGTLAALDAFTELPSLGYKATYPAMCSGTRLYLAFPLCHCAGLSMLLPGCIYVGFTVVLARFPPSAEAVDKVHVYGNVQQSCLPPNTLVDLANNPKYLDNLGRLEQVTFGGGSLPKAAGDAISARTKLLNCLGTTECGVLPVQLCDREDWEYLSFSPTLGHEFRHVSEDIYEHFIVRKPELAQYQGIFETFPELDEWSMKDLYTKHPTKEDCWLHQGRTDDIIIFSTGEKLNPIGMENIISTNLIVTAALVVGSGRPQSSLLVETMTPPTTDTERNKILDAIWPNIERANKASTSKRHIHRNMVIFTSSDKPMSRAGKGTVQRKLTLDAYSSELEALYKAAEGSAHDPNSEWVNGAQ</sequence>
<feature type="domain" description="AMP-dependent synthetase/ligase" evidence="4">
    <location>
        <begin position="20"/>
        <end position="347"/>
    </location>
</feature>
<dbReference type="InterPro" id="IPR000873">
    <property type="entry name" value="AMP-dep_synth/lig_dom"/>
</dbReference>
<evidence type="ECO:0000259" key="4">
    <source>
        <dbReference type="Pfam" id="PF00501"/>
    </source>
</evidence>
<organism evidence="5 6">
    <name type="scientific">Fusarium zealandicum</name>
    <dbReference type="NCBI Taxonomy" id="1053134"/>
    <lineage>
        <taxon>Eukaryota</taxon>
        <taxon>Fungi</taxon>
        <taxon>Dikarya</taxon>
        <taxon>Ascomycota</taxon>
        <taxon>Pezizomycotina</taxon>
        <taxon>Sordariomycetes</taxon>
        <taxon>Hypocreomycetidae</taxon>
        <taxon>Hypocreales</taxon>
        <taxon>Nectriaceae</taxon>
        <taxon>Fusarium</taxon>
        <taxon>Fusarium staphyleae species complex</taxon>
    </lineage>
</organism>
<protein>
    <recommendedName>
        <fullName evidence="4">AMP-dependent synthetase/ligase domain-containing protein</fullName>
    </recommendedName>
</protein>
<dbReference type="PANTHER" id="PTHR43439">
    <property type="entry name" value="PHENYLACETATE-COENZYME A LIGASE"/>
    <property type="match status" value="1"/>
</dbReference>
<dbReference type="EMBL" id="JABEYC010000160">
    <property type="protein sequence ID" value="KAF4981578.1"/>
    <property type="molecule type" value="Genomic_DNA"/>
</dbReference>
<dbReference type="InterPro" id="IPR020845">
    <property type="entry name" value="AMP-binding_CS"/>
</dbReference>
<dbReference type="Pfam" id="PF00501">
    <property type="entry name" value="AMP-binding"/>
    <property type="match status" value="1"/>
</dbReference>
<dbReference type="AlphaFoldDB" id="A0A8H4UQN0"/>
<reference evidence="5" key="1">
    <citation type="journal article" date="2020" name="BMC Genomics">
        <title>Correction to: Identification and distribution of gene clusters required for synthesis of sphingolipid metabolism inhibitors in diverse species of the filamentous fungus Fusarium.</title>
        <authorList>
            <person name="Kim H.S."/>
            <person name="Lohmar J.M."/>
            <person name="Busman M."/>
            <person name="Brown D.W."/>
            <person name="Naumann T.A."/>
            <person name="Divon H.H."/>
            <person name="Lysoe E."/>
            <person name="Uhlig S."/>
            <person name="Proctor R.H."/>
        </authorList>
    </citation>
    <scope>NUCLEOTIDE SEQUENCE</scope>
    <source>
        <strain evidence="5">NRRL 22465</strain>
    </source>
</reference>
<dbReference type="SUPFAM" id="SSF56801">
    <property type="entry name" value="Acetyl-CoA synthetase-like"/>
    <property type="match status" value="1"/>
</dbReference>
<keyword evidence="6" id="KW-1185">Reference proteome</keyword>
<accession>A0A8H4UQN0</accession>
<dbReference type="Pfam" id="PF23562">
    <property type="entry name" value="AMP-binding_C_3"/>
    <property type="match status" value="1"/>
</dbReference>
<reference evidence="5" key="2">
    <citation type="submission" date="2020-05" db="EMBL/GenBank/DDBJ databases">
        <authorList>
            <person name="Kim H.-S."/>
            <person name="Proctor R.H."/>
            <person name="Brown D.W."/>
        </authorList>
    </citation>
    <scope>NUCLEOTIDE SEQUENCE</scope>
    <source>
        <strain evidence="5">NRRL 22465</strain>
    </source>
</reference>